<dbReference type="EMBL" id="BAAATD010000007">
    <property type="protein sequence ID" value="GAA2610735.1"/>
    <property type="molecule type" value="Genomic_DNA"/>
</dbReference>
<sequence length="78" mass="8596">MASSDTIVAESRTNFSGNPRIVSRTRARATPAHVSSGGNAQTLHPPSRLDGEPTEGTRITTTTQTRLRRRAHRHRHLV</sequence>
<proteinExistence type="predicted"/>
<evidence type="ECO:0000313" key="3">
    <source>
        <dbReference type="Proteomes" id="UP001501509"/>
    </source>
</evidence>
<feature type="compositionally biased region" description="Basic residues" evidence="1">
    <location>
        <begin position="66"/>
        <end position="78"/>
    </location>
</feature>
<dbReference type="Proteomes" id="UP001501509">
    <property type="component" value="Unassembled WGS sequence"/>
</dbReference>
<accession>A0ABN3Q2C8</accession>
<feature type="region of interest" description="Disordered" evidence="1">
    <location>
        <begin position="1"/>
        <end position="78"/>
    </location>
</feature>
<comment type="caution">
    <text evidence="2">The sequence shown here is derived from an EMBL/GenBank/DDBJ whole genome shotgun (WGS) entry which is preliminary data.</text>
</comment>
<protein>
    <submittedName>
        <fullName evidence="2">Uncharacterized protein</fullName>
    </submittedName>
</protein>
<feature type="compositionally biased region" description="Low complexity" evidence="1">
    <location>
        <begin position="54"/>
        <end position="65"/>
    </location>
</feature>
<organism evidence="2 3">
    <name type="scientific">Actinomadura fulvescens</name>
    <dbReference type="NCBI Taxonomy" id="46160"/>
    <lineage>
        <taxon>Bacteria</taxon>
        <taxon>Bacillati</taxon>
        <taxon>Actinomycetota</taxon>
        <taxon>Actinomycetes</taxon>
        <taxon>Streptosporangiales</taxon>
        <taxon>Thermomonosporaceae</taxon>
        <taxon>Actinomadura</taxon>
    </lineage>
</organism>
<evidence type="ECO:0000313" key="2">
    <source>
        <dbReference type="EMBL" id="GAA2610735.1"/>
    </source>
</evidence>
<feature type="compositionally biased region" description="Polar residues" evidence="1">
    <location>
        <begin position="1"/>
        <end position="17"/>
    </location>
</feature>
<reference evidence="2 3" key="1">
    <citation type="journal article" date="2019" name="Int. J. Syst. Evol. Microbiol.">
        <title>The Global Catalogue of Microorganisms (GCM) 10K type strain sequencing project: providing services to taxonomists for standard genome sequencing and annotation.</title>
        <authorList>
            <consortium name="The Broad Institute Genomics Platform"/>
            <consortium name="The Broad Institute Genome Sequencing Center for Infectious Disease"/>
            <person name="Wu L."/>
            <person name="Ma J."/>
        </authorList>
    </citation>
    <scope>NUCLEOTIDE SEQUENCE [LARGE SCALE GENOMIC DNA]</scope>
    <source>
        <strain evidence="2 3">JCM 6833</strain>
    </source>
</reference>
<name>A0ABN3Q2C8_9ACTN</name>
<gene>
    <name evidence="2" type="ORF">GCM10010411_51440</name>
</gene>
<keyword evidence="3" id="KW-1185">Reference proteome</keyword>
<evidence type="ECO:0000256" key="1">
    <source>
        <dbReference type="SAM" id="MobiDB-lite"/>
    </source>
</evidence>